<dbReference type="EMBL" id="ACQT01000615">
    <property type="protein sequence ID" value="EER57563.1"/>
    <property type="molecule type" value="Genomic_DNA"/>
</dbReference>
<dbReference type="AlphaFoldDB" id="C5TD83"/>
<evidence type="ECO:0000313" key="3">
    <source>
        <dbReference type="Proteomes" id="UP000003856"/>
    </source>
</evidence>
<name>C5TD83_ACIDE</name>
<dbReference type="Proteomes" id="UP000003856">
    <property type="component" value="Unassembled WGS sequence"/>
</dbReference>
<organism evidence="2 3">
    <name type="scientific">Acidovorax delafieldii 2AN</name>
    <dbReference type="NCBI Taxonomy" id="573060"/>
    <lineage>
        <taxon>Bacteria</taxon>
        <taxon>Pseudomonadati</taxon>
        <taxon>Pseudomonadota</taxon>
        <taxon>Betaproteobacteria</taxon>
        <taxon>Burkholderiales</taxon>
        <taxon>Comamonadaceae</taxon>
        <taxon>Acidovorax</taxon>
    </lineage>
</organism>
<gene>
    <name evidence="2" type="ORF">AcdelDRAFT_4864</name>
</gene>
<keyword evidence="3" id="KW-1185">Reference proteome</keyword>
<accession>C5TD83</accession>
<feature type="region of interest" description="Disordered" evidence="1">
    <location>
        <begin position="29"/>
        <end position="84"/>
    </location>
</feature>
<evidence type="ECO:0000256" key="1">
    <source>
        <dbReference type="SAM" id="MobiDB-lite"/>
    </source>
</evidence>
<comment type="caution">
    <text evidence="2">The sequence shown here is derived from an EMBL/GenBank/DDBJ whole genome shotgun (WGS) entry which is preliminary data.</text>
</comment>
<feature type="non-terminal residue" evidence="2">
    <location>
        <position position="115"/>
    </location>
</feature>
<protein>
    <submittedName>
        <fullName evidence="2">Uncharacterized protein</fullName>
    </submittedName>
</protein>
<reference evidence="2 3" key="1">
    <citation type="submission" date="2009-05" db="EMBL/GenBank/DDBJ databases">
        <title>The draft genome of Acidovorax delafieldii 2AN.</title>
        <authorList>
            <consortium name="US DOE Joint Genome Institute (JGI-PGF)"/>
            <person name="Lucas S."/>
            <person name="Copeland A."/>
            <person name="Lapidus A."/>
            <person name="Glavina del Rio T."/>
            <person name="Tice H."/>
            <person name="Bruce D."/>
            <person name="Goodwin L."/>
            <person name="Pitluck S."/>
            <person name="Larimer F."/>
            <person name="Land M.L."/>
            <person name="Hauser L."/>
            <person name="Shelobolina E.S."/>
            <person name="Picardal F."/>
            <person name="Roden E."/>
            <person name="Emerson D."/>
        </authorList>
    </citation>
    <scope>NUCLEOTIDE SEQUENCE [LARGE SCALE GENOMIC DNA]</scope>
    <source>
        <strain evidence="2 3">2AN</strain>
    </source>
</reference>
<evidence type="ECO:0000313" key="2">
    <source>
        <dbReference type="EMBL" id="EER57563.1"/>
    </source>
</evidence>
<sequence length="115" mass="11790">MCASCYETKSNFGKTRVDVTWALPRLGTGTPGNGASQMPAFVSGPKAWSTGPADHGNATAPVAGWAGGPPKGKPLGGGRPARQVQRHVYRMQAVTALNGRRVRGSRHGPLGGGGL</sequence>
<proteinExistence type="predicted"/>
<feature type="compositionally biased region" description="Gly residues" evidence="1">
    <location>
        <begin position="65"/>
        <end position="79"/>
    </location>
</feature>